<dbReference type="Pfam" id="PF19305">
    <property type="entry name" value="MmgE_PrpD_C"/>
    <property type="match status" value="1"/>
</dbReference>
<evidence type="ECO:0000313" key="3">
    <source>
        <dbReference type="Proteomes" id="UP001152300"/>
    </source>
</evidence>
<comment type="caution">
    <text evidence="2">The sequence shown here is derived from an EMBL/GenBank/DDBJ whole genome shotgun (WGS) entry which is preliminary data.</text>
</comment>
<gene>
    <name evidence="2" type="ORF">OCU04_012331</name>
</gene>
<dbReference type="PANTHER" id="PTHR16943">
    <property type="entry name" value="2-METHYLCITRATE DEHYDRATASE-RELATED"/>
    <property type="match status" value="1"/>
</dbReference>
<name>A0A9X0AAW5_9HELO</name>
<dbReference type="GO" id="GO:0016829">
    <property type="term" value="F:lyase activity"/>
    <property type="evidence" value="ECO:0007669"/>
    <property type="project" value="InterPro"/>
</dbReference>
<reference evidence="2" key="1">
    <citation type="submission" date="2022-11" db="EMBL/GenBank/DDBJ databases">
        <title>Genome Resource of Sclerotinia nivalis Strain SnTB1, a Plant Pathogen Isolated from American Ginseng.</title>
        <authorList>
            <person name="Fan S."/>
        </authorList>
    </citation>
    <scope>NUCLEOTIDE SEQUENCE</scope>
    <source>
        <strain evidence="2">SnTB1</strain>
    </source>
</reference>
<dbReference type="InterPro" id="IPR005656">
    <property type="entry name" value="MmgE_PrpD"/>
</dbReference>
<feature type="domain" description="MmgE/PrpD C-terminal" evidence="1">
    <location>
        <begin position="6"/>
        <end position="134"/>
    </location>
</feature>
<organism evidence="2 3">
    <name type="scientific">Sclerotinia nivalis</name>
    <dbReference type="NCBI Taxonomy" id="352851"/>
    <lineage>
        <taxon>Eukaryota</taxon>
        <taxon>Fungi</taxon>
        <taxon>Dikarya</taxon>
        <taxon>Ascomycota</taxon>
        <taxon>Pezizomycotina</taxon>
        <taxon>Leotiomycetes</taxon>
        <taxon>Helotiales</taxon>
        <taxon>Sclerotiniaceae</taxon>
        <taxon>Sclerotinia</taxon>
    </lineage>
</organism>
<dbReference type="InterPro" id="IPR036148">
    <property type="entry name" value="MmgE/PrpD_sf"/>
</dbReference>
<keyword evidence="3" id="KW-1185">Reference proteome</keyword>
<protein>
    <recommendedName>
        <fullName evidence="1">MmgE/PrpD C-terminal domain-containing protein</fullName>
    </recommendedName>
</protein>
<evidence type="ECO:0000313" key="2">
    <source>
        <dbReference type="EMBL" id="KAJ8059380.1"/>
    </source>
</evidence>
<dbReference type="SUPFAM" id="SSF103378">
    <property type="entry name" value="2-methylcitrate dehydratase PrpD"/>
    <property type="match status" value="1"/>
</dbReference>
<accession>A0A9X0AAW5</accession>
<evidence type="ECO:0000259" key="1">
    <source>
        <dbReference type="Pfam" id="PF19305"/>
    </source>
</evidence>
<proteinExistence type="predicted"/>
<dbReference type="Proteomes" id="UP001152300">
    <property type="component" value="Unassembled WGS sequence"/>
</dbReference>
<dbReference type="PANTHER" id="PTHR16943:SF8">
    <property type="entry name" value="2-METHYLCITRATE DEHYDRATASE"/>
    <property type="match status" value="1"/>
</dbReference>
<dbReference type="InterPro" id="IPR042188">
    <property type="entry name" value="MmgE/PrpD_sf_2"/>
</dbReference>
<dbReference type="InterPro" id="IPR045337">
    <property type="entry name" value="MmgE_PrpD_C"/>
</dbReference>
<dbReference type="AlphaFoldDB" id="A0A9X0AAW5"/>
<dbReference type="OrthoDB" id="10267976at2759"/>
<sequence length="144" mass="15894">MEGTGFNTKDIKSIHARVHPLVLELTRKENPRDRLEGKFSVYHGAVVGLLCGSETPSQYEDHRFQREEVIFIRDKVDVVADSSLGADEAIIIIIRENGEEFQKDVKHAVGSLGVPMDDKMLQQKIEGQCIGVLCGSARKASAAC</sequence>
<dbReference type="Gene3D" id="3.30.1330.120">
    <property type="entry name" value="2-methylcitrate dehydratase PrpD"/>
    <property type="match status" value="1"/>
</dbReference>
<dbReference type="EMBL" id="JAPEIS010000015">
    <property type="protein sequence ID" value="KAJ8059380.1"/>
    <property type="molecule type" value="Genomic_DNA"/>
</dbReference>